<sequence length="325" mass="36208">MEENDPYRAARRDHNNASPCGTPNEQDAAHSRSGSDSSTKKLTARQNSYNDDPYARNERASRPTIRANSYLPYSNHQRDPLAPVPPIYIEDNASIPNDRTISFQVDSFTSSSDDRKLPQATHKLGDASSLSIPMHSKKRRQGRCCRRWRLITLISVLAAAVIAVIWYFVWPRVPILALDGAEDTSNYNSWITDNNDTIIAYNATWSLNMTANNDQNWIPTRINNMAVTVINHNTSKEIGSGNSGSLILSPRDSQIVNVPLKFLYWSGPNDATFEDLANVCSVVSNNSPMSRLRMHIDLIVTIRIAGIAWSSTQVVSSPEGFLCPT</sequence>
<feature type="compositionally biased region" description="Polar residues" evidence="1">
    <location>
        <begin position="32"/>
        <end position="50"/>
    </location>
</feature>
<name>A0AAD7Y5L3_9FUNG</name>
<proteinExistence type="predicted"/>
<evidence type="ECO:0000256" key="2">
    <source>
        <dbReference type="SAM" id="Phobius"/>
    </source>
</evidence>
<accession>A0AAD7Y5L3</accession>
<evidence type="ECO:0008006" key="5">
    <source>
        <dbReference type="Google" id="ProtNLM"/>
    </source>
</evidence>
<keyword evidence="2" id="KW-0812">Transmembrane</keyword>
<gene>
    <name evidence="3" type="ORF">O0I10_000445</name>
</gene>
<evidence type="ECO:0000256" key="1">
    <source>
        <dbReference type="SAM" id="MobiDB-lite"/>
    </source>
</evidence>
<evidence type="ECO:0000313" key="4">
    <source>
        <dbReference type="Proteomes" id="UP001234581"/>
    </source>
</evidence>
<reference evidence="3 4" key="1">
    <citation type="submission" date="2023-03" db="EMBL/GenBank/DDBJ databases">
        <title>Genome sequence of Lichtheimia ornata CBS 291.66.</title>
        <authorList>
            <person name="Mohabir J.T."/>
            <person name="Shea T.P."/>
            <person name="Kurbessoian T."/>
            <person name="Berby B."/>
            <person name="Fontaine J."/>
            <person name="Livny J."/>
            <person name="Gnirke A."/>
            <person name="Stajich J.E."/>
            <person name="Cuomo C.A."/>
        </authorList>
    </citation>
    <scope>NUCLEOTIDE SEQUENCE [LARGE SCALE GENOMIC DNA]</scope>
    <source>
        <strain evidence="3">CBS 291.66</strain>
    </source>
</reference>
<dbReference type="RefSeq" id="XP_058349078.1">
    <property type="nucleotide sequence ID" value="XM_058480555.1"/>
</dbReference>
<evidence type="ECO:0000313" key="3">
    <source>
        <dbReference type="EMBL" id="KAJ8664166.1"/>
    </source>
</evidence>
<feature type="transmembrane region" description="Helical" evidence="2">
    <location>
        <begin position="148"/>
        <end position="170"/>
    </location>
</feature>
<dbReference type="Proteomes" id="UP001234581">
    <property type="component" value="Unassembled WGS sequence"/>
</dbReference>
<feature type="compositionally biased region" description="Polar residues" evidence="1">
    <location>
        <begin position="16"/>
        <end position="25"/>
    </location>
</feature>
<feature type="region of interest" description="Disordered" evidence="1">
    <location>
        <begin position="1"/>
        <end position="87"/>
    </location>
</feature>
<protein>
    <recommendedName>
        <fullName evidence="5">Late embryogenesis abundant protein LEA-2 subgroup domain-containing protein</fullName>
    </recommendedName>
</protein>
<dbReference type="GeneID" id="83207867"/>
<feature type="compositionally biased region" description="Basic and acidic residues" evidence="1">
    <location>
        <begin position="1"/>
        <end position="15"/>
    </location>
</feature>
<keyword evidence="2" id="KW-1133">Transmembrane helix</keyword>
<comment type="caution">
    <text evidence="3">The sequence shown here is derived from an EMBL/GenBank/DDBJ whole genome shotgun (WGS) entry which is preliminary data.</text>
</comment>
<keyword evidence="2" id="KW-0472">Membrane</keyword>
<organism evidence="3 4">
    <name type="scientific">Lichtheimia ornata</name>
    <dbReference type="NCBI Taxonomy" id="688661"/>
    <lineage>
        <taxon>Eukaryota</taxon>
        <taxon>Fungi</taxon>
        <taxon>Fungi incertae sedis</taxon>
        <taxon>Mucoromycota</taxon>
        <taxon>Mucoromycotina</taxon>
        <taxon>Mucoromycetes</taxon>
        <taxon>Mucorales</taxon>
        <taxon>Lichtheimiaceae</taxon>
        <taxon>Lichtheimia</taxon>
    </lineage>
</organism>
<keyword evidence="4" id="KW-1185">Reference proteome</keyword>
<dbReference type="AlphaFoldDB" id="A0AAD7Y5L3"/>
<dbReference type="EMBL" id="JARTCD010000001">
    <property type="protein sequence ID" value="KAJ8664166.1"/>
    <property type="molecule type" value="Genomic_DNA"/>
</dbReference>